<accession>A0A8K0JEQ0</accession>
<dbReference type="GO" id="GO:0004565">
    <property type="term" value="F:beta-galactosidase activity"/>
    <property type="evidence" value="ECO:0007669"/>
    <property type="project" value="InterPro"/>
</dbReference>
<dbReference type="OrthoDB" id="1657402at2759"/>
<dbReference type="Proteomes" id="UP000812966">
    <property type="component" value="Unassembled WGS sequence"/>
</dbReference>
<feature type="domain" description="Glycoside hydrolase family 42 N-terminal" evidence="3">
    <location>
        <begin position="47"/>
        <end position="211"/>
    </location>
</feature>
<proteinExistence type="predicted"/>
<dbReference type="InterPro" id="IPR040719">
    <property type="entry name" value="DUF5597"/>
</dbReference>
<dbReference type="InterPro" id="IPR013529">
    <property type="entry name" value="Glyco_hydro_42_N"/>
</dbReference>
<dbReference type="SUPFAM" id="SSF51445">
    <property type="entry name" value="(Trans)glycosidases"/>
    <property type="match status" value="1"/>
</dbReference>
<evidence type="ECO:0000259" key="3">
    <source>
        <dbReference type="Pfam" id="PF02449"/>
    </source>
</evidence>
<dbReference type="EMBL" id="JABELV010000220">
    <property type="protein sequence ID" value="KAG7527895.1"/>
    <property type="molecule type" value="Genomic_DNA"/>
</dbReference>
<organism evidence="5 6">
    <name type="scientific">Filobasidium floriforme</name>
    <dbReference type="NCBI Taxonomy" id="5210"/>
    <lineage>
        <taxon>Eukaryota</taxon>
        <taxon>Fungi</taxon>
        <taxon>Dikarya</taxon>
        <taxon>Basidiomycota</taxon>
        <taxon>Agaricomycotina</taxon>
        <taxon>Tremellomycetes</taxon>
        <taxon>Filobasidiales</taxon>
        <taxon>Filobasidiaceae</taxon>
        <taxon>Filobasidium</taxon>
    </lineage>
</organism>
<evidence type="ECO:0000313" key="6">
    <source>
        <dbReference type="Proteomes" id="UP000812966"/>
    </source>
</evidence>
<dbReference type="AlphaFoldDB" id="A0A8K0JEQ0"/>
<feature type="domain" description="DUF5597" evidence="4">
    <location>
        <begin position="399"/>
        <end position="542"/>
    </location>
</feature>
<evidence type="ECO:0000313" key="5">
    <source>
        <dbReference type="EMBL" id="KAG7527895.1"/>
    </source>
</evidence>
<comment type="caution">
    <text evidence="5">The sequence shown here is derived from an EMBL/GenBank/DDBJ whole genome shotgun (WGS) entry which is preliminary data.</text>
</comment>
<keyword evidence="1" id="KW-0378">Hydrolase</keyword>
<protein>
    <recommendedName>
        <fullName evidence="7">Beta-galactosidase</fullName>
    </recommendedName>
</protein>
<dbReference type="Pfam" id="PF02449">
    <property type="entry name" value="Glyco_hydro_42"/>
    <property type="match status" value="1"/>
</dbReference>
<evidence type="ECO:0000256" key="2">
    <source>
        <dbReference type="ARBA" id="ARBA00023295"/>
    </source>
</evidence>
<keyword evidence="2" id="KW-0326">Glycosidase</keyword>
<dbReference type="Gene3D" id="2.60.220.20">
    <property type="entry name" value="putative beta-Galactosidase from caulobacter crescentus"/>
    <property type="match status" value="1"/>
</dbReference>
<dbReference type="Pfam" id="PF18120">
    <property type="entry name" value="DUF5597"/>
    <property type="match status" value="1"/>
</dbReference>
<dbReference type="GO" id="GO:0005975">
    <property type="term" value="P:carbohydrate metabolic process"/>
    <property type="evidence" value="ECO:0007669"/>
    <property type="project" value="InterPro"/>
</dbReference>
<keyword evidence="6" id="KW-1185">Reference proteome</keyword>
<dbReference type="GO" id="GO:0009341">
    <property type="term" value="C:beta-galactosidase complex"/>
    <property type="evidence" value="ECO:0007669"/>
    <property type="project" value="InterPro"/>
</dbReference>
<dbReference type="FunFam" id="3.20.20.80:FF:000135">
    <property type="entry name" value="Beta-galactosidase, putative, bgl35A"/>
    <property type="match status" value="1"/>
</dbReference>
<evidence type="ECO:0000259" key="4">
    <source>
        <dbReference type="Pfam" id="PF18120"/>
    </source>
</evidence>
<reference evidence="5" key="1">
    <citation type="submission" date="2020-04" db="EMBL/GenBank/DDBJ databases">
        <title>Analysis of mating type loci in Filobasidium floriforme.</title>
        <authorList>
            <person name="Nowrousian M."/>
        </authorList>
    </citation>
    <scope>NUCLEOTIDE SEQUENCE</scope>
    <source>
        <strain evidence="5">CBS 6242</strain>
    </source>
</reference>
<name>A0A8K0JEQ0_9TREE</name>
<dbReference type="Gene3D" id="3.20.20.80">
    <property type="entry name" value="Glycosidases"/>
    <property type="match status" value="1"/>
</dbReference>
<gene>
    <name evidence="5" type="ORF">FFLO_06520</name>
</gene>
<dbReference type="InterPro" id="IPR017853">
    <property type="entry name" value="GH"/>
</dbReference>
<evidence type="ECO:0000256" key="1">
    <source>
        <dbReference type="ARBA" id="ARBA00022801"/>
    </source>
</evidence>
<evidence type="ECO:0008006" key="7">
    <source>
        <dbReference type="Google" id="ProtNLM"/>
    </source>
</evidence>
<sequence>MSPRIEKFPHGNYHQFVVRGRPFFPLAAELNNSSLSSSEYMHGVWSRLKDQGFNTLLGSVTWEQIEPTEGVFDFTELDRVVEDAKRHDMHLVLLWFGSFKNGQSTYIPPWVKTNDKRFPRVRINKDDSLQVREVLSIFSQTSIDADAKAFTALLSHLKEIDPSGGEETVIAVQVENEVGLLGDSRDRGELAEKAFQSAVPLDLVKKLEEQWDLLNEELKSNLAHFRKTLSSTAGPGRDNLSWGQLFGESPQTDEIFMAYHYALYLDQVASSGDSGSKNKIPLYTNAWLRNTSGAPGSNTTVTDGISPGEYPSGGPIETVLDIWQTFAPNLDFLAPDIYMPDYPSTCAAYKHRGQPLFIPEQRGDTFGAIRMWEAIGSYGALACSPFGIDTLPEGMNGMKRHLELLKKVAPIILEARKEDRPMTGFFFDELPPATQDEEKAKDPSPEREVTFGKWTLTIFRAHVFGNPAAGYGLIIQLSPDRFLLIGEGFQISFAHTDPKATYSGILSFVEKDIENNTNMVDDGKTELRTVRMLNGDETRSGTVAVMPSESPEYGVVPVAILIPAVTRIAEVQACALGL</sequence>